<protein>
    <submittedName>
        <fullName evidence="4">Hydroxypyruvate isomerase family protein</fullName>
    </submittedName>
</protein>
<dbReference type="InterPro" id="IPR036237">
    <property type="entry name" value="Xyl_isomerase-like_sf"/>
</dbReference>
<feature type="domain" description="Xylose isomerase-like TIM barrel" evidence="3">
    <location>
        <begin position="21"/>
        <end position="247"/>
    </location>
</feature>
<evidence type="ECO:0000259" key="3">
    <source>
        <dbReference type="Pfam" id="PF01261"/>
    </source>
</evidence>
<sequence>MMRLSVCVDALFRKEDFAQSVRRIKAVGCDAIEFWSWWDKDLDQVESAVKETGVTIAAFCTKFISLVDAAQREDYLEGLQASITVAKRLNCQQLITQVGPELEGVPRAIQRKSLIEGLKACVPLLEQAGMTLLVEPLNTLIDHRGYFLSSSAEAFDIIKQVNNPHVRVLYDIYHQQIMEGNLLTTIKANMQWIGHFHAAGVPGRRELSSGELAYDRIFQAIAEAGFNGAVGLEYFPEHEAEAGLEQVRRLEAFSNHR</sequence>
<dbReference type="EMBL" id="JBHSMJ010000025">
    <property type="protein sequence ID" value="MFC5450402.1"/>
    <property type="molecule type" value="Genomic_DNA"/>
</dbReference>
<dbReference type="InterPro" id="IPR026040">
    <property type="entry name" value="HyI-like"/>
</dbReference>
<comment type="similarity">
    <text evidence="2">Belongs to the hyi family.</text>
</comment>
<dbReference type="PANTHER" id="PTHR43489:SF3">
    <property type="entry name" value="XYLOSE ISOMERASE DOMAIN PROTEIN TIM BARREL"/>
    <property type="match status" value="1"/>
</dbReference>
<dbReference type="PIRSF" id="PIRSF006241">
    <property type="entry name" value="HyI"/>
    <property type="match status" value="1"/>
</dbReference>
<gene>
    <name evidence="4" type="ORF">ACFPOG_19300</name>
</gene>
<keyword evidence="1 2" id="KW-0413">Isomerase</keyword>
<dbReference type="InterPro" id="IPR013022">
    <property type="entry name" value="Xyl_isomerase-like_TIM-brl"/>
</dbReference>
<dbReference type="RefSeq" id="WP_270885687.1">
    <property type="nucleotide sequence ID" value="NZ_JAQFVF010000089.1"/>
</dbReference>
<dbReference type="InterPro" id="IPR050417">
    <property type="entry name" value="Sugar_Epim/Isomerase"/>
</dbReference>
<organism evidence="4 5">
    <name type="scientific">Paenibacillus aestuarii</name>
    <dbReference type="NCBI Taxonomy" id="516965"/>
    <lineage>
        <taxon>Bacteria</taxon>
        <taxon>Bacillati</taxon>
        <taxon>Bacillota</taxon>
        <taxon>Bacilli</taxon>
        <taxon>Bacillales</taxon>
        <taxon>Paenibacillaceae</taxon>
        <taxon>Paenibacillus</taxon>
    </lineage>
</organism>
<reference evidence="5" key="1">
    <citation type="journal article" date="2019" name="Int. J. Syst. Evol. Microbiol.">
        <title>The Global Catalogue of Microorganisms (GCM) 10K type strain sequencing project: providing services to taxonomists for standard genome sequencing and annotation.</title>
        <authorList>
            <consortium name="The Broad Institute Genomics Platform"/>
            <consortium name="The Broad Institute Genome Sequencing Center for Infectious Disease"/>
            <person name="Wu L."/>
            <person name="Ma J."/>
        </authorList>
    </citation>
    <scope>NUCLEOTIDE SEQUENCE [LARGE SCALE GENOMIC DNA]</scope>
    <source>
        <strain evidence="5">KACC 11904</strain>
    </source>
</reference>
<evidence type="ECO:0000256" key="1">
    <source>
        <dbReference type="ARBA" id="ARBA00023235"/>
    </source>
</evidence>
<name>A0ABW0KBG0_9BACL</name>
<keyword evidence="5" id="KW-1185">Reference proteome</keyword>
<dbReference type="GO" id="GO:0016853">
    <property type="term" value="F:isomerase activity"/>
    <property type="evidence" value="ECO:0007669"/>
    <property type="project" value="UniProtKB-KW"/>
</dbReference>
<dbReference type="Proteomes" id="UP001596044">
    <property type="component" value="Unassembled WGS sequence"/>
</dbReference>
<dbReference type="PANTHER" id="PTHR43489">
    <property type="entry name" value="ISOMERASE"/>
    <property type="match status" value="1"/>
</dbReference>
<dbReference type="SUPFAM" id="SSF51658">
    <property type="entry name" value="Xylose isomerase-like"/>
    <property type="match status" value="1"/>
</dbReference>
<accession>A0ABW0KBG0</accession>
<proteinExistence type="inferred from homology"/>
<evidence type="ECO:0000313" key="5">
    <source>
        <dbReference type="Proteomes" id="UP001596044"/>
    </source>
</evidence>
<dbReference type="Gene3D" id="3.20.20.150">
    <property type="entry name" value="Divalent-metal-dependent TIM barrel enzymes"/>
    <property type="match status" value="1"/>
</dbReference>
<dbReference type="Pfam" id="PF01261">
    <property type="entry name" value="AP_endonuc_2"/>
    <property type="match status" value="1"/>
</dbReference>
<evidence type="ECO:0000313" key="4">
    <source>
        <dbReference type="EMBL" id="MFC5450402.1"/>
    </source>
</evidence>
<evidence type="ECO:0000256" key="2">
    <source>
        <dbReference type="PIRNR" id="PIRNR006241"/>
    </source>
</evidence>
<comment type="caution">
    <text evidence="4">The sequence shown here is derived from an EMBL/GenBank/DDBJ whole genome shotgun (WGS) entry which is preliminary data.</text>
</comment>